<proteinExistence type="predicted"/>
<name>A0A4Z1GBL3_9HELO</name>
<keyword evidence="4" id="KW-1185">Reference proteome</keyword>
<evidence type="ECO:0000313" key="4">
    <source>
        <dbReference type="Proteomes" id="UP000297814"/>
    </source>
</evidence>
<dbReference type="Pfam" id="PF20150">
    <property type="entry name" value="2EXR"/>
    <property type="match status" value="1"/>
</dbReference>
<sequence length="356" mass="40569">MCKDCPPLNPYEEGYQDKRDPRDGTFEKFTLLPKEVQCAIFKEALPNPQVIDLAFEITETRDHSARRIVRQLEISIPTNPSMLPLLKACATSNTEVYRNVQNIEITCLGTKPPFAISSPVLGIPPHMRNYEVVNRLKASTKPNMRAYTYMRADEDILMLDAANVFTLYSYGGTILMSNIKCLALQNASLDGMTWELPGNMLGVYFLLDGRNYFHFNEPPVQSRKLELRILNMDSDFFIQDFTGMGTKYKAEGAWEESARLSLQGDAKYVMRDWKDYRKAIVRNIARDGDVLNFWKTREPVIGLVGWFYADAQVDPSVVPLPRMYVPSLLAWLPAHADGTIVDRYKGLTQIFDGAPW</sequence>
<evidence type="ECO:0000256" key="1">
    <source>
        <dbReference type="SAM" id="MobiDB-lite"/>
    </source>
</evidence>
<reference evidence="3 4" key="1">
    <citation type="submission" date="2017-12" db="EMBL/GenBank/DDBJ databases">
        <title>Comparative genomics of Botrytis spp.</title>
        <authorList>
            <person name="Valero-Jimenez C.A."/>
            <person name="Tapia P."/>
            <person name="Veloso J."/>
            <person name="Silva-Moreno E."/>
            <person name="Staats M."/>
            <person name="Valdes J.H."/>
            <person name="Van Kan J.A.L."/>
        </authorList>
    </citation>
    <scope>NUCLEOTIDE SEQUENCE [LARGE SCALE GENOMIC DNA]</scope>
    <source>
        <strain evidence="3 4">Bh0001</strain>
    </source>
</reference>
<evidence type="ECO:0000259" key="2">
    <source>
        <dbReference type="Pfam" id="PF20150"/>
    </source>
</evidence>
<dbReference type="InterPro" id="IPR045518">
    <property type="entry name" value="2EXR"/>
</dbReference>
<dbReference type="EMBL" id="PQXK01000200">
    <property type="protein sequence ID" value="TGO34356.1"/>
    <property type="molecule type" value="Genomic_DNA"/>
</dbReference>
<organism evidence="3 4">
    <name type="scientific">Botrytis hyacinthi</name>
    <dbReference type="NCBI Taxonomy" id="278943"/>
    <lineage>
        <taxon>Eukaryota</taxon>
        <taxon>Fungi</taxon>
        <taxon>Dikarya</taxon>
        <taxon>Ascomycota</taxon>
        <taxon>Pezizomycotina</taxon>
        <taxon>Leotiomycetes</taxon>
        <taxon>Helotiales</taxon>
        <taxon>Sclerotiniaceae</taxon>
        <taxon>Botrytis</taxon>
    </lineage>
</organism>
<feature type="domain" description="2EXR" evidence="2">
    <location>
        <begin position="26"/>
        <end position="99"/>
    </location>
</feature>
<dbReference type="AlphaFoldDB" id="A0A4Z1GBL3"/>
<accession>A0A4Z1GBL3</accession>
<gene>
    <name evidence="3" type="ORF">BHYA_0200g00010</name>
</gene>
<evidence type="ECO:0000313" key="3">
    <source>
        <dbReference type="EMBL" id="TGO34356.1"/>
    </source>
</evidence>
<feature type="region of interest" description="Disordered" evidence="1">
    <location>
        <begin position="1"/>
        <end position="23"/>
    </location>
</feature>
<comment type="caution">
    <text evidence="3">The sequence shown here is derived from an EMBL/GenBank/DDBJ whole genome shotgun (WGS) entry which is preliminary data.</text>
</comment>
<protein>
    <recommendedName>
        <fullName evidence="2">2EXR domain-containing protein</fullName>
    </recommendedName>
</protein>
<dbReference type="Proteomes" id="UP000297814">
    <property type="component" value="Unassembled WGS sequence"/>
</dbReference>